<keyword evidence="2" id="KW-1185">Reference proteome</keyword>
<protein>
    <recommendedName>
        <fullName evidence="3">MORN repeat variant</fullName>
    </recommendedName>
</protein>
<reference evidence="2" key="1">
    <citation type="submission" date="2017-09" db="EMBL/GenBank/DDBJ databases">
        <authorList>
            <person name="Varghese N."/>
            <person name="Submissions S."/>
        </authorList>
    </citation>
    <scope>NUCLEOTIDE SEQUENCE [LARGE SCALE GENOMIC DNA]</scope>
    <source>
        <strain evidence="2">DSM 29961</strain>
    </source>
</reference>
<evidence type="ECO:0000313" key="2">
    <source>
        <dbReference type="Proteomes" id="UP000219452"/>
    </source>
</evidence>
<dbReference type="Proteomes" id="UP000219452">
    <property type="component" value="Unassembled WGS sequence"/>
</dbReference>
<evidence type="ECO:0008006" key="3">
    <source>
        <dbReference type="Google" id="ProtNLM"/>
    </source>
</evidence>
<accession>A0A286FG85</accession>
<dbReference type="AlphaFoldDB" id="A0A286FG85"/>
<name>A0A286FG85_9BACT</name>
<dbReference type="SUPFAM" id="SSF82185">
    <property type="entry name" value="Histone H3 K4-specific methyltransferase SET7/9 N-terminal domain"/>
    <property type="match status" value="1"/>
</dbReference>
<gene>
    <name evidence="1" type="ORF">SAMN06269250_2063</name>
</gene>
<organism evidence="1 2">
    <name type="scientific">Spirosoma fluviale</name>
    <dbReference type="NCBI Taxonomy" id="1597977"/>
    <lineage>
        <taxon>Bacteria</taxon>
        <taxon>Pseudomonadati</taxon>
        <taxon>Bacteroidota</taxon>
        <taxon>Cytophagia</taxon>
        <taxon>Cytophagales</taxon>
        <taxon>Cytophagaceae</taxon>
        <taxon>Spirosoma</taxon>
    </lineage>
</organism>
<proteinExistence type="predicted"/>
<evidence type="ECO:0000313" key="1">
    <source>
        <dbReference type="EMBL" id="SOD82222.1"/>
    </source>
</evidence>
<dbReference type="Gene3D" id="2.20.110.10">
    <property type="entry name" value="Histone H3 K4-specific methyltransferase SET7/9 N-terminal domain"/>
    <property type="match status" value="1"/>
</dbReference>
<dbReference type="EMBL" id="OCNH01000001">
    <property type="protein sequence ID" value="SOD82222.1"/>
    <property type="molecule type" value="Genomic_DNA"/>
</dbReference>
<sequence length="295" mass="33830">MPVIGQLLTGYCAKNRQIDLFMNAVYKLLLGLLFCLPVQAQPDLAKNSQTVRRTFAEYDEEILYFGKRNQYFTVRTLLKNGSLFRQDSYQLLPQTLPNGFRLDSLSRIFRYGPTKIMYLTGKPYITCEYKDDILHGPFMVFYEDGSIKRKEYYRNGRITQSSCFTVDGVKEACTPFYQSAQFLGKPNDLSAYMKQKLGPLVDGERIRRVTATLAINEIGQVTGIGVLLNTNVSENTKMPEAVSYVQQVIRNMPEWTPEKLNWKPAFNDGKATASTCVLTVFRVYGSLQYSMFYRL</sequence>